<reference evidence="2" key="1">
    <citation type="journal article" date="2017" name="Genome Biol.">
        <title>Comparative genomics reveals high biological diversity and specific adaptations in the industrially and medically important fungal genus Aspergillus.</title>
        <authorList>
            <person name="de Vries R.P."/>
            <person name="Riley R."/>
            <person name="Wiebenga A."/>
            <person name="Aguilar-Osorio G."/>
            <person name="Amillis S."/>
            <person name="Uchima C.A."/>
            <person name="Anderluh G."/>
            <person name="Asadollahi M."/>
            <person name="Askin M."/>
            <person name="Barry K."/>
            <person name="Battaglia E."/>
            <person name="Bayram O."/>
            <person name="Benocci T."/>
            <person name="Braus-Stromeyer S.A."/>
            <person name="Caldana C."/>
            <person name="Canovas D."/>
            <person name="Cerqueira G.C."/>
            <person name="Chen F."/>
            <person name="Chen W."/>
            <person name="Choi C."/>
            <person name="Clum A."/>
            <person name="Dos Santos R.A."/>
            <person name="Damasio A.R."/>
            <person name="Diallinas G."/>
            <person name="Emri T."/>
            <person name="Fekete E."/>
            <person name="Flipphi M."/>
            <person name="Freyberg S."/>
            <person name="Gallo A."/>
            <person name="Gournas C."/>
            <person name="Habgood R."/>
            <person name="Hainaut M."/>
            <person name="Harispe M.L."/>
            <person name="Henrissat B."/>
            <person name="Hilden K.S."/>
            <person name="Hope R."/>
            <person name="Hossain A."/>
            <person name="Karabika E."/>
            <person name="Karaffa L."/>
            <person name="Karanyi Z."/>
            <person name="Krasevec N."/>
            <person name="Kuo A."/>
            <person name="Kusch H."/>
            <person name="LaButti K."/>
            <person name="Lagendijk E.L."/>
            <person name="Lapidus A."/>
            <person name="Levasseur A."/>
            <person name="Lindquist E."/>
            <person name="Lipzen A."/>
            <person name="Logrieco A.F."/>
            <person name="MacCabe A."/>
            <person name="Maekelae M.R."/>
            <person name="Malavazi I."/>
            <person name="Melin P."/>
            <person name="Meyer V."/>
            <person name="Mielnichuk N."/>
            <person name="Miskei M."/>
            <person name="Molnar A.P."/>
            <person name="Mule G."/>
            <person name="Ngan C.Y."/>
            <person name="Orejas M."/>
            <person name="Orosz E."/>
            <person name="Ouedraogo J.P."/>
            <person name="Overkamp K.M."/>
            <person name="Park H.-S."/>
            <person name="Perrone G."/>
            <person name="Piumi F."/>
            <person name="Punt P.J."/>
            <person name="Ram A.F."/>
            <person name="Ramon A."/>
            <person name="Rauscher S."/>
            <person name="Record E."/>
            <person name="Riano-Pachon D.M."/>
            <person name="Robert V."/>
            <person name="Roehrig J."/>
            <person name="Ruller R."/>
            <person name="Salamov A."/>
            <person name="Salih N.S."/>
            <person name="Samson R.A."/>
            <person name="Sandor E."/>
            <person name="Sanguinetti M."/>
            <person name="Schuetze T."/>
            <person name="Sepcic K."/>
            <person name="Shelest E."/>
            <person name="Sherlock G."/>
            <person name="Sophianopoulou V."/>
            <person name="Squina F.M."/>
            <person name="Sun H."/>
            <person name="Susca A."/>
            <person name="Todd R.B."/>
            <person name="Tsang A."/>
            <person name="Unkles S.E."/>
            <person name="van de Wiele N."/>
            <person name="van Rossen-Uffink D."/>
            <person name="Oliveira J.V."/>
            <person name="Vesth T.C."/>
            <person name="Visser J."/>
            <person name="Yu J.-H."/>
            <person name="Zhou M."/>
            <person name="Andersen M.R."/>
            <person name="Archer D.B."/>
            <person name="Baker S.E."/>
            <person name="Benoit I."/>
            <person name="Brakhage A.A."/>
            <person name="Braus G.H."/>
            <person name="Fischer R."/>
            <person name="Frisvad J.C."/>
            <person name="Goldman G.H."/>
            <person name="Houbraken J."/>
            <person name="Oakley B."/>
            <person name="Pocsi I."/>
            <person name="Scazzocchio C."/>
            <person name="Seiboth B."/>
            <person name="vanKuyk P.A."/>
            <person name="Wortman J."/>
            <person name="Dyer P.S."/>
            <person name="Grigoriev I.V."/>
        </authorList>
    </citation>
    <scope>NUCLEOTIDE SEQUENCE [LARGE SCALE GENOMIC DNA]</scope>
    <source>
        <strain evidence="2">CBS 593.65</strain>
    </source>
</reference>
<evidence type="ECO:0000313" key="1">
    <source>
        <dbReference type="EMBL" id="OJJ64029.1"/>
    </source>
</evidence>
<dbReference type="STRING" id="1036612.A0A1L9TX60"/>
<dbReference type="AlphaFoldDB" id="A0A1L9TX60"/>
<dbReference type="GeneID" id="63760589"/>
<dbReference type="RefSeq" id="XP_040707835.1">
    <property type="nucleotide sequence ID" value="XM_040844516.1"/>
</dbReference>
<gene>
    <name evidence="1" type="ORF">ASPSYDRAFT_284038</name>
</gene>
<sequence length="265" mass="28931">MRNIEHLKYNFSGAQSHAITTPMGDSLILEAEKMREAVDKVVSRIAALAVTAASQTGGIQTVIAVGGFSQCVYLQHQLRKDLEKIQCFLTVMPSHMPQLVSRGATLFGLEQAHRQSGLSCKNYGLESVLNPGPGIAGDPSPVPCWIIRMDESFQEARQGQLQVTLLHDSRGTNVQTIPIIESSSTIAPVTRDDSVQVISCIVCNLENISLPNPAVWQQPIYGSLGTIYTLTATVDWQFLEGPARIEFSASILGIRVRSVPVRINY</sequence>
<accession>A0A1L9TX60</accession>
<dbReference type="Proteomes" id="UP000184356">
    <property type="component" value="Unassembled WGS sequence"/>
</dbReference>
<keyword evidence="2" id="KW-1185">Reference proteome</keyword>
<dbReference type="PANTHER" id="PTHR14187:SF5">
    <property type="entry name" value="HEAT SHOCK 70 KDA PROTEIN 12A"/>
    <property type="match status" value="1"/>
</dbReference>
<protein>
    <submittedName>
        <fullName evidence="1">Uncharacterized protein</fullName>
    </submittedName>
</protein>
<dbReference type="EMBL" id="KV878582">
    <property type="protein sequence ID" value="OJJ64029.1"/>
    <property type="molecule type" value="Genomic_DNA"/>
</dbReference>
<proteinExistence type="predicted"/>
<dbReference type="InterPro" id="IPR043129">
    <property type="entry name" value="ATPase_NBD"/>
</dbReference>
<dbReference type="OrthoDB" id="2963168at2759"/>
<name>A0A1L9TX60_9EURO</name>
<organism evidence="1 2">
    <name type="scientific">Aspergillus sydowii CBS 593.65</name>
    <dbReference type="NCBI Taxonomy" id="1036612"/>
    <lineage>
        <taxon>Eukaryota</taxon>
        <taxon>Fungi</taxon>
        <taxon>Dikarya</taxon>
        <taxon>Ascomycota</taxon>
        <taxon>Pezizomycotina</taxon>
        <taxon>Eurotiomycetes</taxon>
        <taxon>Eurotiomycetidae</taxon>
        <taxon>Eurotiales</taxon>
        <taxon>Aspergillaceae</taxon>
        <taxon>Aspergillus</taxon>
        <taxon>Aspergillus subgen. Nidulantes</taxon>
    </lineage>
</organism>
<dbReference type="VEuPathDB" id="FungiDB:ASPSYDRAFT_284038"/>
<dbReference type="SUPFAM" id="SSF53067">
    <property type="entry name" value="Actin-like ATPase domain"/>
    <property type="match status" value="1"/>
</dbReference>
<evidence type="ECO:0000313" key="2">
    <source>
        <dbReference type="Proteomes" id="UP000184356"/>
    </source>
</evidence>
<dbReference type="PANTHER" id="PTHR14187">
    <property type="entry name" value="ALPHA KINASE/ELONGATION FACTOR 2 KINASE"/>
    <property type="match status" value="1"/>
</dbReference>